<protein>
    <submittedName>
        <fullName evidence="1">Uncharacterized protein</fullName>
    </submittedName>
</protein>
<dbReference type="EMBL" id="SNRW01006535">
    <property type="protein sequence ID" value="KAA6382887.1"/>
    <property type="molecule type" value="Genomic_DNA"/>
</dbReference>
<dbReference type="Proteomes" id="UP000324800">
    <property type="component" value="Unassembled WGS sequence"/>
</dbReference>
<reference evidence="1 2" key="1">
    <citation type="submission" date="2019-03" db="EMBL/GenBank/DDBJ databases">
        <title>Single cell metagenomics reveals metabolic interactions within the superorganism composed of flagellate Streblomastix strix and complex community of Bacteroidetes bacteria on its surface.</title>
        <authorList>
            <person name="Treitli S.C."/>
            <person name="Kolisko M."/>
            <person name="Husnik F."/>
            <person name="Keeling P."/>
            <person name="Hampl V."/>
        </authorList>
    </citation>
    <scope>NUCLEOTIDE SEQUENCE [LARGE SCALE GENOMIC DNA]</scope>
    <source>
        <strain evidence="1">ST1C</strain>
    </source>
</reference>
<sequence>MNNEETESELKQSAQLIKAIPLIGEKDLNREYSATIIPDQIMKIVKERICPLIHLNCPPIRSKSRLCLILIQDTGDASVQSELVSKGYAGANVIAISTAGGQGEEQDEEIDNGLSYISRFLKELYQGRLNPKIPDQPPFPPLPSFARSSKEQIEEEGGYEEVEAQLINKGQRYNINDSADFVKRRILYYYVDKSNPKPRWYNGRF</sequence>
<dbReference type="AlphaFoldDB" id="A0A5J4VJR9"/>
<accession>A0A5J4VJR9</accession>
<gene>
    <name evidence="1" type="ORF">EZS28_021587</name>
</gene>
<proteinExistence type="predicted"/>
<organism evidence="1 2">
    <name type="scientific">Streblomastix strix</name>
    <dbReference type="NCBI Taxonomy" id="222440"/>
    <lineage>
        <taxon>Eukaryota</taxon>
        <taxon>Metamonada</taxon>
        <taxon>Preaxostyla</taxon>
        <taxon>Oxymonadida</taxon>
        <taxon>Streblomastigidae</taxon>
        <taxon>Streblomastix</taxon>
    </lineage>
</organism>
<comment type="caution">
    <text evidence="1">The sequence shown here is derived from an EMBL/GenBank/DDBJ whole genome shotgun (WGS) entry which is preliminary data.</text>
</comment>
<name>A0A5J4VJR9_9EUKA</name>
<evidence type="ECO:0000313" key="2">
    <source>
        <dbReference type="Proteomes" id="UP000324800"/>
    </source>
</evidence>
<evidence type="ECO:0000313" key="1">
    <source>
        <dbReference type="EMBL" id="KAA6382887.1"/>
    </source>
</evidence>